<comment type="caution">
    <text evidence="1">The sequence shown here is derived from an EMBL/GenBank/DDBJ whole genome shotgun (WGS) entry which is preliminary data.</text>
</comment>
<proteinExistence type="predicted"/>
<evidence type="ECO:0008006" key="3">
    <source>
        <dbReference type="Google" id="ProtNLM"/>
    </source>
</evidence>
<accession>A0ABQ0GNK1</accession>
<dbReference type="Proteomes" id="UP001628179">
    <property type="component" value="Unassembled WGS sequence"/>
</dbReference>
<evidence type="ECO:0000313" key="1">
    <source>
        <dbReference type="EMBL" id="GAB1319348.1"/>
    </source>
</evidence>
<dbReference type="Pfam" id="PF13602">
    <property type="entry name" value="ADH_zinc_N_2"/>
    <property type="match status" value="1"/>
</dbReference>
<dbReference type="GeneID" id="98180300"/>
<dbReference type="RefSeq" id="XP_070921078.1">
    <property type="nucleotide sequence ID" value="XM_071064977.1"/>
</dbReference>
<keyword evidence="2" id="KW-1185">Reference proteome</keyword>
<dbReference type="PANTHER" id="PTHR45033:SF2">
    <property type="entry name" value="ZINC-TYPE ALCOHOL DEHYDROGENASE-LIKE PROTEIN C1773.06C"/>
    <property type="match status" value="1"/>
</dbReference>
<sequence>MSQSLRVIKMEGITSVIGLLGGMKPKQDIMETLMRLCTEIEKHDIHPMIDKTVVTLETAKEAYECMWAQKHFGKVVIKIG</sequence>
<protein>
    <recommendedName>
        <fullName evidence="3">Alcohol dehydrogenase</fullName>
    </recommendedName>
</protein>
<dbReference type="InterPro" id="IPR052711">
    <property type="entry name" value="Zinc_ADH-like"/>
</dbReference>
<gene>
    <name evidence="1" type="ORF">MFIFM68171_09558</name>
</gene>
<reference evidence="1 2" key="1">
    <citation type="submission" date="2024-09" db="EMBL/GenBank/DDBJ databases">
        <title>Itraconazole resistance in Madurella fahalii resulting from another homologue of gene encoding cytochrome P450 14-alpha sterol demethylase (CYP51).</title>
        <authorList>
            <person name="Yoshioka I."/>
            <person name="Fahal A.H."/>
            <person name="Kaneko S."/>
            <person name="Yaguchi T."/>
        </authorList>
    </citation>
    <scope>NUCLEOTIDE SEQUENCE [LARGE SCALE GENOMIC DNA]</scope>
    <source>
        <strain evidence="1 2">IFM 68171</strain>
    </source>
</reference>
<dbReference type="EMBL" id="BAAFSV010000005">
    <property type="protein sequence ID" value="GAB1319348.1"/>
    <property type="molecule type" value="Genomic_DNA"/>
</dbReference>
<dbReference type="Gene3D" id="3.90.180.10">
    <property type="entry name" value="Medium-chain alcohol dehydrogenases, catalytic domain"/>
    <property type="match status" value="1"/>
</dbReference>
<name>A0ABQ0GNK1_9PEZI</name>
<evidence type="ECO:0000313" key="2">
    <source>
        <dbReference type="Proteomes" id="UP001628179"/>
    </source>
</evidence>
<dbReference type="PANTHER" id="PTHR45033">
    <property type="match status" value="1"/>
</dbReference>
<organism evidence="1 2">
    <name type="scientific">Madurella fahalii</name>
    <dbReference type="NCBI Taxonomy" id="1157608"/>
    <lineage>
        <taxon>Eukaryota</taxon>
        <taxon>Fungi</taxon>
        <taxon>Dikarya</taxon>
        <taxon>Ascomycota</taxon>
        <taxon>Pezizomycotina</taxon>
        <taxon>Sordariomycetes</taxon>
        <taxon>Sordariomycetidae</taxon>
        <taxon>Sordariales</taxon>
        <taxon>Sordariales incertae sedis</taxon>
        <taxon>Madurella</taxon>
    </lineage>
</organism>